<accession>A0A818XCF5</accession>
<evidence type="ECO:0000313" key="2">
    <source>
        <dbReference type="EMBL" id="CAF3737330.1"/>
    </source>
</evidence>
<protein>
    <submittedName>
        <fullName evidence="2">Uncharacterized protein</fullName>
    </submittedName>
</protein>
<reference evidence="2" key="1">
    <citation type="submission" date="2021-02" db="EMBL/GenBank/DDBJ databases">
        <authorList>
            <person name="Nowell W R."/>
        </authorList>
    </citation>
    <scope>NUCLEOTIDE SEQUENCE</scope>
</reference>
<proteinExistence type="predicted"/>
<dbReference type="AlphaFoldDB" id="A0A818XCF5"/>
<organism evidence="2 3">
    <name type="scientific">Adineta steineri</name>
    <dbReference type="NCBI Taxonomy" id="433720"/>
    <lineage>
        <taxon>Eukaryota</taxon>
        <taxon>Metazoa</taxon>
        <taxon>Spiralia</taxon>
        <taxon>Gnathifera</taxon>
        <taxon>Rotifera</taxon>
        <taxon>Eurotatoria</taxon>
        <taxon>Bdelloidea</taxon>
        <taxon>Adinetida</taxon>
        <taxon>Adinetidae</taxon>
        <taxon>Adineta</taxon>
    </lineage>
</organism>
<dbReference type="Proteomes" id="UP000663844">
    <property type="component" value="Unassembled WGS sequence"/>
</dbReference>
<evidence type="ECO:0000313" key="1">
    <source>
        <dbReference type="EMBL" id="CAF1045305.1"/>
    </source>
</evidence>
<name>A0A818XCF5_9BILA</name>
<dbReference type="Proteomes" id="UP000663845">
    <property type="component" value="Unassembled WGS sequence"/>
</dbReference>
<gene>
    <name evidence="1" type="ORF">JYZ213_LOCUS18371</name>
    <name evidence="2" type="ORF">OXD698_LOCUS14659</name>
</gene>
<evidence type="ECO:0000313" key="3">
    <source>
        <dbReference type="Proteomes" id="UP000663844"/>
    </source>
</evidence>
<sequence>MNTPCFLCNINKPSYMKLNCNHEICLTCSSKLLKFNDDWYMECSCSITTSIDLHNRPIDNQTPSYQAAASCIYDADKYNKNYSLSHPACAAQLRNINTMFFGKDVISSKRNSVLKSIKKVGCQVTLVPQNTHEIDDENFDADDGEL</sequence>
<dbReference type="EMBL" id="CAJOAZ010000933">
    <property type="protein sequence ID" value="CAF3737330.1"/>
    <property type="molecule type" value="Genomic_DNA"/>
</dbReference>
<comment type="caution">
    <text evidence="2">The sequence shown here is derived from an EMBL/GenBank/DDBJ whole genome shotgun (WGS) entry which is preliminary data.</text>
</comment>
<dbReference type="EMBL" id="CAJNOG010000179">
    <property type="protein sequence ID" value="CAF1045305.1"/>
    <property type="molecule type" value="Genomic_DNA"/>
</dbReference>